<dbReference type="InterPro" id="IPR055185">
    <property type="entry name" value="C2CH-4th_BIRD-IDD"/>
</dbReference>
<keyword evidence="6" id="KW-0804">Transcription</keyword>
<keyword evidence="1" id="KW-0479">Metal-binding</keyword>
<feature type="region of interest" description="Disordered" evidence="9">
    <location>
        <begin position="443"/>
        <end position="463"/>
    </location>
</feature>
<evidence type="ECO:0000256" key="4">
    <source>
        <dbReference type="ARBA" id="ARBA00022833"/>
    </source>
</evidence>
<dbReference type="GO" id="GO:0003700">
    <property type="term" value="F:DNA-binding transcription factor activity"/>
    <property type="evidence" value="ECO:0007669"/>
    <property type="project" value="TreeGrafter"/>
</dbReference>
<dbReference type="PROSITE" id="PS00028">
    <property type="entry name" value="ZINC_FINGER_C2H2_1"/>
    <property type="match status" value="1"/>
</dbReference>
<protein>
    <submittedName>
        <fullName evidence="12">Protein indeterminate-domain 16-like</fullName>
    </submittedName>
</protein>
<feature type="compositionally biased region" description="Low complexity" evidence="9">
    <location>
        <begin position="233"/>
        <end position="250"/>
    </location>
</feature>
<dbReference type="GeneID" id="109711262"/>
<evidence type="ECO:0000256" key="1">
    <source>
        <dbReference type="ARBA" id="ARBA00022723"/>
    </source>
</evidence>
<dbReference type="Gene3D" id="3.30.160.60">
    <property type="entry name" value="Classic Zinc Finger"/>
    <property type="match status" value="1"/>
</dbReference>
<dbReference type="SMART" id="SM00355">
    <property type="entry name" value="ZnF_C2H2"/>
    <property type="match status" value="3"/>
</dbReference>
<dbReference type="Pfam" id="PF22995">
    <property type="entry name" value="C2CH-3rd_BIRD-IDD"/>
    <property type="match status" value="1"/>
</dbReference>
<evidence type="ECO:0000256" key="7">
    <source>
        <dbReference type="PROSITE-ProRule" id="PRU00042"/>
    </source>
</evidence>
<evidence type="ECO:0000313" key="11">
    <source>
        <dbReference type="Proteomes" id="UP000515123"/>
    </source>
</evidence>
<gene>
    <name evidence="12" type="primary">LOC109711262</name>
</gene>
<dbReference type="RefSeq" id="XP_020089805.1">
    <property type="nucleotide sequence ID" value="XM_020234216.1"/>
</dbReference>
<organism evidence="11 12">
    <name type="scientific">Ananas comosus</name>
    <name type="common">Pineapple</name>
    <name type="synonym">Ananas ananas</name>
    <dbReference type="NCBI Taxonomy" id="4615"/>
    <lineage>
        <taxon>Eukaryota</taxon>
        <taxon>Viridiplantae</taxon>
        <taxon>Streptophyta</taxon>
        <taxon>Embryophyta</taxon>
        <taxon>Tracheophyta</taxon>
        <taxon>Spermatophyta</taxon>
        <taxon>Magnoliopsida</taxon>
        <taxon>Liliopsida</taxon>
        <taxon>Poales</taxon>
        <taxon>Bromeliaceae</taxon>
        <taxon>Bromelioideae</taxon>
        <taxon>Ananas</taxon>
    </lineage>
</organism>
<reference evidence="12" key="2">
    <citation type="submission" date="2025-08" db="UniProtKB">
        <authorList>
            <consortium name="RefSeq"/>
        </authorList>
    </citation>
    <scope>IDENTIFICATION</scope>
    <source>
        <tissue evidence="12">Leaf</tissue>
    </source>
</reference>
<dbReference type="Pfam" id="PF00096">
    <property type="entry name" value="zf-C2H2"/>
    <property type="match status" value="1"/>
</dbReference>
<feature type="coiled-coil region" evidence="8">
    <location>
        <begin position="351"/>
        <end position="399"/>
    </location>
</feature>
<dbReference type="GO" id="GO:0005634">
    <property type="term" value="C:nucleus"/>
    <property type="evidence" value="ECO:0007669"/>
    <property type="project" value="TreeGrafter"/>
</dbReference>
<dbReference type="AlphaFoldDB" id="A0A6P5F942"/>
<evidence type="ECO:0000313" key="12">
    <source>
        <dbReference type="RefSeq" id="XP_020089805.1"/>
    </source>
</evidence>
<dbReference type="InterPro" id="IPR055186">
    <property type="entry name" value="C2H2-2nd_BIRD-IDD"/>
</dbReference>
<dbReference type="Pfam" id="PF22996">
    <property type="entry name" value="C2H2-2nd_BIRD-IDD"/>
    <property type="match status" value="1"/>
</dbReference>
<evidence type="ECO:0000256" key="8">
    <source>
        <dbReference type="SAM" id="Coils"/>
    </source>
</evidence>
<dbReference type="InterPro" id="IPR055187">
    <property type="entry name" value="C2CH-3rd_BIRD-IDD"/>
</dbReference>
<evidence type="ECO:0000256" key="3">
    <source>
        <dbReference type="ARBA" id="ARBA00022771"/>
    </source>
</evidence>
<keyword evidence="11" id="KW-1185">Reference proteome</keyword>
<dbReference type="OrthoDB" id="6354171at2759"/>
<keyword evidence="8" id="KW-0175">Coiled coil</keyword>
<evidence type="ECO:0000256" key="9">
    <source>
        <dbReference type="SAM" id="MobiDB-lite"/>
    </source>
</evidence>
<dbReference type="GO" id="GO:0008270">
    <property type="term" value="F:zinc ion binding"/>
    <property type="evidence" value="ECO:0007669"/>
    <property type="project" value="UniProtKB-KW"/>
</dbReference>
<dbReference type="InterPro" id="IPR013087">
    <property type="entry name" value="Znf_C2H2_type"/>
</dbReference>
<evidence type="ECO:0000256" key="5">
    <source>
        <dbReference type="ARBA" id="ARBA00023015"/>
    </source>
</evidence>
<accession>A0A6P5F942</accession>
<dbReference type="InterPro" id="IPR031140">
    <property type="entry name" value="IDD1-16"/>
</dbReference>
<evidence type="ECO:0000256" key="6">
    <source>
        <dbReference type="ARBA" id="ARBA00023163"/>
    </source>
</evidence>
<feature type="region of interest" description="Disordered" evidence="9">
    <location>
        <begin position="1"/>
        <end position="64"/>
    </location>
</feature>
<dbReference type="Proteomes" id="UP000515123">
    <property type="component" value="Linkage group 6"/>
</dbReference>
<keyword evidence="4" id="KW-0862">Zinc</keyword>
<proteinExistence type="predicted"/>
<dbReference type="PANTHER" id="PTHR10593:SF10">
    <property type="entry name" value="OS08G0467100 PROTEIN"/>
    <property type="match status" value="1"/>
</dbReference>
<dbReference type="PANTHER" id="PTHR10593">
    <property type="entry name" value="SERINE/THREONINE-PROTEIN KINASE RIO"/>
    <property type="match status" value="1"/>
</dbReference>
<dbReference type="PROSITE" id="PS50157">
    <property type="entry name" value="ZINC_FINGER_C2H2_2"/>
    <property type="match status" value="1"/>
</dbReference>
<dbReference type="SUPFAM" id="SSF57667">
    <property type="entry name" value="beta-beta-alpha zinc fingers"/>
    <property type="match status" value="1"/>
</dbReference>
<dbReference type="InterPro" id="IPR036236">
    <property type="entry name" value="Znf_C2H2_sf"/>
</dbReference>
<dbReference type="Pfam" id="PF22992">
    <property type="entry name" value="C2CH-4th_BIRD-IDD"/>
    <property type="match status" value="1"/>
</dbReference>
<evidence type="ECO:0000256" key="2">
    <source>
        <dbReference type="ARBA" id="ARBA00022737"/>
    </source>
</evidence>
<keyword evidence="2" id="KW-0677">Repeat</keyword>
<name>A0A6P5F942_ANACO</name>
<evidence type="ECO:0000259" key="10">
    <source>
        <dbReference type="PROSITE" id="PS50157"/>
    </source>
</evidence>
<keyword evidence="3 7" id="KW-0863">Zinc-finger</keyword>
<reference evidence="11" key="1">
    <citation type="journal article" date="2015" name="Nat. Genet.">
        <title>The pineapple genome and the evolution of CAM photosynthesis.</title>
        <authorList>
            <person name="Ming R."/>
            <person name="VanBuren R."/>
            <person name="Wai C.M."/>
            <person name="Tang H."/>
            <person name="Schatz M.C."/>
            <person name="Bowers J.E."/>
            <person name="Lyons E."/>
            <person name="Wang M.L."/>
            <person name="Chen J."/>
            <person name="Biggers E."/>
            <person name="Zhang J."/>
            <person name="Huang L."/>
            <person name="Zhang L."/>
            <person name="Miao W."/>
            <person name="Zhang J."/>
            <person name="Ye Z."/>
            <person name="Miao C."/>
            <person name="Lin Z."/>
            <person name="Wang H."/>
            <person name="Zhou H."/>
            <person name="Yim W.C."/>
            <person name="Priest H.D."/>
            <person name="Zheng C."/>
            <person name="Woodhouse M."/>
            <person name="Edger P.P."/>
            <person name="Guyot R."/>
            <person name="Guo H.B."/>
            <person name="Guo H."/>
            <person name="Zheng G."/>
            <person name="Singh R."/>
            <person name="Sharma A."/>
            <person name="Min X."/>
            <person name="Zheng Y."/>
            <person name="Lee H."/>
            <person name="Gurtowski J."/>
            <person name="Sedlazeck F.J."/>
            <person name="Harkess A."/>
            <person name="McKain M.R."/>
            <person name="Liao Z."/>
            <person name="Fang J."/>
            <person name="Liu J."/>
            <person name="Zhang X."/>
            <person name="Zhang Q."/>
            <person name="Hu W."/>
            <person name="Qin Y."/>
            <person name="Wang K."/>
            <person name="Chen L.Y."/>
            <person name="Shirley N."/>
            <person name="Lin Y.R."/>
            <person name="Liu L.Y."/>
            <person name="Hernandez A.G."/>
            <person name="Wright C.L."/>
            <person name="Bulone V."/>
            <person name="Tuskan G.A."/>
            <person name="Heath K."/>
            <person name="Zee F."/>
            <person name="Moore P.H."/>
            <person name="Sunkar R."/>
            <person name="Leebens-Mack J.H."/>
            <person name="Mockler T."/>
            <person name="Bennetzen J.L."/>
            <person name="Freeling M."/>
            <person name="Sankoff D."/>
            <person name="Paterson A.H."/>
            <person name="Zhu X."/>
            <person name="Yang X."/>
            <person name="Smith J.A."/>
            <person name="Cushman J.C."/>
            <person name="Paull R.E."/>
            <person name="Yu Q."/>
        </authorList>
    </citation>
    <scope>NUCLEOTIDE SEQUENCE [LARGE SCALE GENOMIC DNA]</scope>
    <source>
        <strain evidence="11">cv. F153</strain>
    </source>
</reference>
<keyword evidence="5" id="KW-0805">Transcription regulation</keyword>
<feature type="compositionally biased region" description="Pro residues" evidence="9">
    <location>
        <begin position="1"/>
        <end position="17"/>
    </location>
</feature>
<sequence length="463" mass="50508">MLSSPSPAPAPPPPPLPLLLSGGVGDASSASPGPPQPFPSSHIAAATAKKKRRPAGTPDPDAEVVSLSPRTLLESDRYVCEICNQGFQRDQNLQMHRRRHKVPWKLLKREGGAGGEGAGAEARKRVFVCPEPSCLHHDPCHALGDLVGIKKHFRRKHSTHRQWVCAKCSKAYAVQSDYKAHLKTCGTRGHSCDCGRVFSRVESFIEHQDACSAGRARARAELQTPPPPPACLSRTGSSPSPSSDTNFSPTTTLATLIMPNRNAATMLRHADQLFPSPRSHNLELQLLPPSTTQQYSVSSTLSSSLASVVADEARDTTLRLSIGNFTGNSGPSDNIYPACAVSEEARERSRLAAADEARREAKRQIELAEREFADAKRIRHQAQTELDRARAIRDRAVQQINSVLLQITCYACKKHFRAKPVAASDENSSLVATSYVSSVVTQVEAENDDRRQNNNKTKIDPFQ</sequence>
<feature type="domain" description="C2H2-type" evidence="10">
    <location>
        <begin position="78"/>
        <end position="100"/>
    </location>
</feature>
<feature type="region of interest" description="Disordered" evidence="9">
    <location>
        <begin position="217"/>
        <end position="250"/>
    </location>
</feature>